<dbReference type="AlphaFoldDB" id="A0A2C9WKA8"/>
<organism evidence="2">
    <name type="scientific">Manihot esculenta</name>
    <name type="common">Cassava</name>
    <name type="synonym">Jatropha manihot</name>
    <dbReference type="NCBI Taxonomy" id="3983"/>
    <lineage>
        <taxon>Eukaryota</taxon>
        <taxon>Viridiplantae</taxon>
        <taxon>Streptophyta</taxon>
        <taxon>Embryophyta</taxon>
        <taxon>Tracheophyta</taxon>
        <taxon>Spermatophyta</taxon>
        <taxon>Magnoliopsida</taxon>
        <taxon>eudicotyledons</taxon>
        <taxon>Gunneridae</taxon>
        <taxon>Pentapetalae</taxon>
        <taxon>rosids</taxon>
        <taxon>fabids</taxon>
        <taxon>Malpighiales</taxon>
        <taxon>Euphorbiaceae</taxon>
        <taxon>Crotonoideae</taxon>
        <taxon>Manihoteae</taxon>
        <taxon>Manihot</taxon>
    </lineage>
</organism>
<name>A0A2C9WKA8_MANES</name>
<evidence type="ECO:0000313" key="2">
    <source>
        <dbReference type="EMBL" id="OAY60611.1"/>
    </source>
</evidence>
<feature type="region of interest" description="Disordered" evidence="1">
    <location>
        <begin position="1"/>
        <end position="33"/>
    </location>
</feature>
<sequence>MISRDERNCSSTTVGSHEKLDREDLNSTNQSATGLMNGCLKVQKCPLMRMATGQWKCIKYVTFYF</sequence>
<proteinExistence type="predicted"/>
<feature type="compositionally biased region" description="Basic and acidic residues" evidence="1">
    <location>
        <begin position="16"/>
        <end position="25"/>
    </location>
</feature>
<evidence type="ECO:0000256" key="1">
    <source>
        <dbReference type="SAM" id="MobiDB-lite"/>
    </source>
</evidence>
<reference evidence="2" key="1">
    <citation type="submission" date="2016-02" db="EMBL/GenBank/DDBJ databases">
        <title>WGS assembly of Manihot esculenta.</title>
        <authorList>
            <person name="Bredeson J.V."/>
            <person name="Prochnik S.E."/>
            <person name="Lyons J.B."/>
            <person name="Schmutz J."/>
            <person name="Grimwood J."/>
            <person name="Vrebalov J."/>
            <person name="Bart R.S."/>
            <person name="Amuge T."/>
            <person name="Ferguson M.E."/>
            <person name="Green R."/>
            <person name="Putnam N."/>
            <person name="Stites J."/>
            <person name="Rounsley S."/>
            <person name="Rokhsar D.S."/>
        </authorList>
    </citation>
    <scope>NUCLEOTIDE SEQUENCE [LARGE SCALE GENOMIC DNA]</scope>
    <source>
        <tissue evidence="2">Leaf</tissue>
    </source>
</reference>
<gene>
    <name evidence="2" type="ORF">MANES_01G125600</name>
</gene>
<accession>A0A2C9WKA8</accession>
<dbReference type="EMBL" id="CM004387">
    <property type="protein sequence ID" value="OAY60611.1"/>
    <property type="molecule type" value="Genomic_DNA"/>
</dbReference>
<protein>
    <submittedName>
        <fullName evidence="2">Uncharacterized protein</fullName>
    </submittedName>
</protein>